<dbReference type="Pfam" id="PF00355">
    <property type="entry name" value="Rieske"/>
    <property type="match status" value="1"/>
</dbReference>
<evidence type="ECO:0000256" key="5">
    <source>
        <dbReference type="ARBA" id="ARBA00034078"/>
    </source>
</evidence>
<name>A0ABD5P8H6_9EURY</name>
<comment type="cofactor">
    <cofactor evidence="5">
        <name>[2Fe-2S] cluster</name>
        <dbReference type="ChEBI" id="CHEBI:190135"/>
    </cofactor>
</comment>
<dbReference type="EMBL" id="JBHSDS010000003">
    <property type="protein sequence ID" value="MFC4357150.1"/>
    <property type="molecule type" value="Genomic_DNA"/>
</dbReference>
<comment type="caution">
    <text evidence="8">The sequence shown here is derived from an EMBL/GenBank/DDBJ whole genome shotgun (WGS) entry which is preliminary data.</text>
</comment>
<feature type="domain" description="Rieske" evidence="7">
    <location>
        <begin position="24"/>
        <end position="118"/>
    </location>
</feature>
<reference evidence="8 9" key="1">
    <citation type="journal article" date="2019" name="Int. J. Syst. Evol. Microbiol.">
        <title>The Global Catalogue of Microorganisms (GCM) 10K type strain sequencing project: providing services to taxonomists for standard genome sequencing and annotation.</title>
        <authorList>
            <consortium name="The Broad Institute Genomics Platform"/>
            <consortium name="The Broad Institute Genome Sequencing Center for Infectious Disease"/>
            <person name="Wu L."/>
            <person name="Ma J."/>
        </authorList>
    </citation>
    <scope>NUCLEOTIDE SEQUENCE [LARGE SCALE GENOMIC DNA]</scope>
    <source>
        <strain evidence="8 9">CGMCC 1.12553</strain>
    </source>
</reference>
<evidence type="ECO:0000259" key="7">
    <source>
        <dbReference type="PROSITE" id="PS51296"/>
    </source>
</evidence>
<dbReference type="SUPFAM" id="SSF50022">
    <property type="entry name" value="ISP domain"/>
    <property type="match status" value="1"/>
</dbReference>
<dbReference type="PROSITE" id="PS51296">
    <property type="entry name" value="RIESKE"/>
    <property type="match status" value="1"/>
</dbReference>
<protein>
    <submittedName>
        <fullName evidence="8">Rieske 2Fe-2S domain-containing protein</fullName>
    </submittedName>
</protein>
<accession>A0ABD5P8H6</accession>
<dbReference type="CDD" id="cd03467">
    <property type="entry name" value="Rieske"/>
    <property type="match status" value="1"/>
</dbReference>
<dbReference type="GO" id="GO:0051537">
    <property type="term" value="F:2 iron, 2 sulfur cluster binding"/>
    <property type="evidence" value="ECO:0007669"/>
    <property type="project" value="UniProtKB-KW"/>
</dbReference>
<dbReference type="Proteomes" id="UP001595921">
    <property type="component" value="Unassembled WGS sequence"/>
</dbReference>
<dbReference type="Gene3D" id="2.102.10.10">
    <property type="entry name" value="Rieske [2Fe-2S] iron-sulphur domain"/>
    <property type="match status" value="1"/>
</dbReference>
<evidence type="ECO:0000256" key="3">
    <source>
        <dbReference type="ARBA" id="ARBA00023004"/>
    </source>
</evidence>
<evidence type="ECO:0000313" key="8">
    <source>
        <dbReference type="EMBL" id="MFC4357150.1"/>
    </source>
</evidence>
<keyword evidence="2" id="KW-0479">Metal-binding</keyword>
<evidence type="ECO:0000256" key="6">
    <source>
        <dbReference type="SAM" id="MobiDB-lite"/>
    </source>
</evidence>
<proteinExistence type="predicted"/>
<evidence type="ECO:0000256" key="4">
    <source>
        <dbReference type="ARBA" id="ARBA00023014"/>
    </source>
</evidence>
<sequence length="597" mass="65539">MADTPNEPAAGTEGRGDGEETTFVEALPLPDLEAEGRRLLTRGGHAIALFHHEGEVRAVDNRCPHMGFPLTEGTVDDGVLTCHWHHARFELSCGDTFDPWADDVPTYPVEVRDGVVYVKPEPVRTEPPAVHWAERLEDGLERNLRLVLAKSAIGLLDAGVGAEEQVETSVLFGTRYREGGWSSGLTILTLLANVLPDLRPADRKRALYHGHVHVASDCADQPPKFDQEAFAARDIPFARLKSWFRETVEVRDADGAERCLRTAIASGRSDAELAELLVAAGTDHRYLDTGHTLDFVNKACEALDLIGWDHAEAVLPSLVEGLASADRAEERSSWRQPVDLAAMLAESFDRLDALGEEGENSEWTEPDEFTETLLADDPERVVDALEGAIRDGATVEQLAAAVAFAAGTRVARFSTVNEFSDWNTVHHTFTYANAVHRLAERTDATELYRGVFDAAANVYLDRFLNTPPADLPAEGPADADPDALLDDLLATFDVEGEVNDAGRLAGHYLDAGGDPARLRERLGEGLLREDAGFHTYQALEAAFSQVDRRADPEERRTLLVAAARYLAAHSPTRREREQTFTIASRLHRGEKVHESAE</sequence>
<keyword evidence="3" id="KW-0408">Iron</keyword>
<dbReference type="PANTHER" id="PTHR21496:SF0">
    <property type="entry name" value="RIESKE DOMAIN-CONTAINING PROTEIN"/>
    <property type="match status" value="1"/>
</dbReference>
<evidence type="ECO:0000256" key="1">
    <source>
        <dbReference type="ARBA" id="ARBA00022714"/>
    </source>
</evidence>
<evidence type="ECO:0000256" key="2">
    <source>
        <dbReference type="ARBA" id="ARBA00022723"/>
    </source>
</evidence>
<organism evidence="8 9">
    <name type="scientific">Halobium salinum</name>
    <dbReference type="NCBI Taxonomy" id="1364940"/>
    <lineage>
        <taxon>Archaea</taxon>
        <taxon>Methanobacteriati</taxon>
        <taxon>Methanobacteriota</taxon>
        <taxon>Stenosarchaea group</taxon>
        <taxon>Halobacteria</taxon>
        <taxon>Halobacteriales</taxon>
        <taxon>Haloferacaceae</taxon>
        <taxon>Halobium</taxon>
    </lineage>
</organism>
<keyword evidence="1" id="KW-0001">2Fe-2S</keyword>
<feature type="region of interest" description="Disordered" evidence="6">
    <location>
        <begin position="1"/>
        <end position="22"/>
    </location>
</feature>
<keyword evidence="4" id="KW-0411">Iron-sulfur</keyword>
<dbReference type="RefSeq" id="WP_267622549.1">
    <property type="nucleotide sequence ID" value="NZ_JAODIW010000006.1"/>
</dbReference>
<dbReference type="InterPro" id="IPR036922">
    <property type="entry name" value="Rieske_2Fe-2S_sf"/>
</dbReference>
<dbReference type="PANTHER" id="PTHR21496">
    <property type="entry name" value="FERREDOXIN-RELATED"/>
    <property type="match status" value="1"/>
</dbReference>
<dbReference type="AlphaFoldDB" id="A0ABD5P8H6"/>
<evidence type="ECO:0000313" key="9">
    <source>
        <dbReference type="Proteomes" id="UP001595921"/>
    </source>
</evidence>
<dbReference type="GO" id="GO:0046872">
    <property type="term" value="F:metal ion binding"/>
    <property type="evidence" value="ECO:0007669"/>
    <property type="project" value="UniProtKB-KW"/>
</dbReference>
<dbReference type="InterPro" id="IPR017941">
    <property type="entry name" value="Rieske_2Fe-2S"/>
</dbReference>
<gene>
    <name evidence="8" type="ORF">ACFO0N_04200</name>
</gene>
<keyword evidence="9" id="KW-1185">Reference proteome</keyword>